<evidence type="ECO:0008006" key="4">
    <source>
        <dbReference type="Google" id="ProtNLM"/>
    </source>
</evidence>
<evidence type="ECO:0000256" key="1">
    <source>
        <dbReference type="SAM" id="Phobius"/>
    </source>
</evidence>
<keyword evidence="3" id="KW-1185">Reference proteome</keyword>
<dbReference type="STRING" id="880071.Fleli_2720"/>
<dbReference type="eggNOG" id="ENOG503308C">
    <property type="taxonomic scope" value="Bacteria"/>
</dbReference>
<dbReference type="RefSeq" id="WP_014798512.1">
    <property type="nucleotide sequence ID" value="NC_018018.1"/>
</dbReference>
<feature type="transmembrane region" description="Helical" evidence="1">
    <location>
        <begin position="6"/>
        <end position="27"/>
    </location>
</feature>
<reference evidence="3" key="1">
    <citation type="submission" date="2012-06" db="EMBL/GenBank/DDBJ databases">
        <title>The complete genome of Flexibacter litoralis DSM 6794.</title>
        <authorList>
            <person name="Lucas S."/>
            <person name="Copeland A."/>
            <person name="Lapidus A."/>
            <person name="Glavina del Rio T."/>
            <person name="Dalin E."/>
            <person name="Tice H."/>
            <person name="Bruce D."/>
            <person name="Goodwin L."/>
            <person name="Pitluck S."/>
            <person name="Peters L."/>
            <person name="Ovchinnikova G."/>
            <person name="Lu M."/>
            <person name="Kyrpides N."/>
            <person name="Mavromatis K."/>
            <person name="Ivanova N."/>
            <person name="Brettin T."/>
            <person name="Detter J.C."/>
            <person name="Han C."/>
            <person name="Larimer F."/>
            <person name="Land M."/>
            <person name="Hauser L."/>
            <person name="Markowitz V."/>
            <person name="Cheng J.-F."/>
            <person name="Hugenholtz P."/>
            <person name="Woyke T."/>
            <person name="Wu D."/>
            <person name="Spring S."/>
            <person name="Lang E."/>
            <person name="Kopitz M."/>
            <person name="Brambilla E."/>
            <person name="Klenk H.-P."/>
            <person name="Eisen J.A."/>
        </authorList>
    </citation>
    <scope>NUCLEOTIDE SEQUENCE [LARGE SCALE GENOMIC DNA]</scope>
    <source>
        <strain evidence="3">ATCC 23117 / DSM 6794 / NBRC 15988 / NCIMB 1366 / Sio-4</strain>
    </source>
</reference>
<proteinExistence type="predicted"/>
<organism evidence="2 3">
    <name type="scientific">Bernardetia litoralis (strain ATCC 23117 / DSM 6794 / NBRC 15988 / NCIMB 1366 / Fx l1 / Sio-4)</name>
    <name type="common">Flexibacter litoralis</name>
    <dbReference type="NCBI Taxonomy" id="880071"/>
    <lineage>
        <taxon>Bacteria</taxon>
        <taxon>Pseudomonadati</taxon>
        <taxon>Bacteroidota</taxon>
        <taxon>Cytophagia</taxon>
        <taxon>Cytophagales</taxon>
        <taxon>Bernardetiaceae</taxon>
        <taxon>Bernardetia</taxon>
    </lineage>
</organism>
<name>I4AM90_BERLS</name>
<dbReference type="KEGG" id="fli:Fleli_2720"/>
<keyword evidence="1" id="KW-0472">Membrane</keyword>
<protein>
    <recommendedName>
        <fullName evidence="4">Membrane or secreted protein</fullName>
    </recommendedName>
</protein>
<dbReference type="AlphaFoldDB" id="I4AM90"/>
<keyword evidence="1" id="KW-0812">Transmembrane</keyword>
<evidence type="ECO:0000313" key="3">
    <source>
        <dbReference type="Proteomes" id="UP000006054"/>
    </source>
</evidence>
<dbReference type="HOGENOM" id="CLU_186780_1_0_10"/>
<sequence>MTILYTIILAIGVLMIYFIGMGVRMFFQKQGQFRGTCASQSPFLKTDDGSCSYCGKSAEDACPNK</sequence>
<gene>
    <name evidence="2" type="ordered locus">Fleli_2720</name>
</gene>
<dbReference type="Proteomes" id="UP000006054">
    <property type="component" value="Chromosome"/>
</dbReference>
<accession>I4AM90</accession>
<dbReference type="OrthoDB" id="1452953at2"/>
<evidence type="ECO:0000313" key="2">
    <source>
        <dbReference type="EMBL" id="AFM05075.1"/>
    </source>
</evidence>
<keyword evidence="1" id="KW-1133">Transmembrane helix</keyword>
<dbReference type="EMBL" id="CP003345">
    <property type="protein sequence ID" value="AFM05075.1"/>
    <property type="molecule type" value="Genomic_DNA"/>
</dbReference>